<sequence>MKMIKGHSYSEYRSLLNHWNDAQIAKKWDITHTALTLWKKENGIFITHYDVKRLKVYRKIIKLQKMGYSFEKINRLMQISLVKHRQILEDYEGVE</sequence>
<protein>
    <submittedName>
        <fullName evidence="1">Uncharacterized protein</fullName>
    </submittedName>
</protein>
<gene>
    <name evidence="1" type="ORF">DFP96_11125</name>
</gene>
<dbReference type="SUPFAM" id="SSF46955">
    <property type="entry name" value="Putative DNA-binding domain"/>
    <property type="match status" value="1"/>
</dbReference>
<keyword evidence="2" id="KW-1185">Reference proteome</keyword>
<comment type="caution">
    <text evidence="1">The sequence shown here is derived from an EMBL/GenBank/DDBJ whole genome shotgun (WGS) entry which is preliminary data.</text>
</comment>
<accession>A0A4R6ZIF4</accession>
<reference evidence="1 2" key="1">
    <citation type="submission" date="2019-03" db="EMBL/GenBank/DDBJ databases">
        <title>Genomic Encyclopedia of Type Strains, Phase III (KMG-III): the genomes of soil and plant-associated and newly described type strains.</title>
        <authorList>
            <person name="Whitman W."/>
        </authorList>
    </citation>
    <scope>NUCLEOTIDE SEQUENCE [LARGE SCALE GENOMIC DNA]</scope>
    <source>
        <strain evidence="1 2">CECT 7972</strain>
    </source>
</reference>
<evidence type="ECO:0000313" key="2">
    <source>
        <dbReference type="Proteomes" id="UP000295558"/>
    </source>
</evidence>
<dbReference type="Proteomes" id="UP000295558">
    <property type="component" value="Unassembled WGS sequence"/>
</dbReference>
<evidence type="ECO:0000313" key="1">
    <source>
        <dbReference type="EMBL" id="TDR51719.1"/>
    </source>
</evidence>
<proteinExistence type="predicted"/>
<dbReference type="OrthoDB" id="9941532at2"/>
<dbReference type="STRING" id="1265846.PROCOU_11223"/>
<name>A0A4R6ZIF4_9LIST</name>
<organism evidence="1 2">
    <name type="scientific">Listeria rocourtiae</name>
    <dbReference type="NCBI Taxonomy" id="647910"/>
    <lineage>
        <taxon>Bacteria</taxon>
        <taxon>Bacillati</taxon>
        <taxon>Bacillota</taxon>
        <taxon>Bacilli</taxon>
        <taxon>Bacillales</taxon>
        <taxon>Listeriaceae</taxon>
        <taxon>Listeria</taxon>
    </lineage>
</organism>
<dbReference type="InterPro" id="IPR009061">
    <property type="entry name" value="DNA-bd_dom_put_sf"/>
</dbReference>
<dbReference type="AlphaFoldDB" id="A0A4R6ZIF4"/>
<dbReference type="RefSeq" id="WP_036071983.1">
    <property type="nucleotide sequence ID" value="NZ_SNZK01000011.1"/>
</dbReference>
<dbReference type="EMBL" id="SNZK01000011">
    <property type="protein sequence ID" value="TDR51719.1"/>
    <property type="molecule type" value="Genomic_DNA"/>
</dbReference>